<keyword evidence="2" id="KW-1185">Reference proteome</keyword>
<accession>A0A918Z4T8</accession>
<evidence type="ECO:0008006" key="3">
    <source>
        <dbReference type="Google" id="ProtNLM"/>
    </source>
</evidence>
<organism evidence="1 2">
    <name type="scientific">Vulcaniibacterium thermophilum</name>
    <dbReference type="NCBI Taxonomy" id="1169913"/>
    <lineage>
        <taxon>Bacteria</taxon>
        <taxon>Pseudomonadati</taxon>
        <taxon>Pseudomonadota</taxon>
        <taxon>Gammaproteobacteria</taxon>
        <taxon>Lysobacterales</taxon>
        <taxon>Lysobacteraceae</taxon>
        <taxon>Vulcaniibacterium</taxon>
    </lineage>
</organism>
<dbReference type="EMBL" id="BNCF01000009">
    <property type="protein sequence ID" value="GHE36061.1"/>
    <property type="molecule type" value="Genomic_DNA"/>
</dbReference>
<proteinExistence type="predicted"/>
<dbReference type="OrthoDB" id="6058208at2"/>
<reference evidence="1" key="1">
    <citation type="journal article" date="2014" name="Int. J. Syst. Evol. Microbiol.">
        <title>Complete genome sequence of Corynebacterium casei LMG S-19264T (=DSM 44701T), isolated from a smear-ripened cheese.</title>
        <authorList>
            <consortium name="US DOE Joint Genome Institute (JGI-PGF)"/>
            <person name="Walter F."/>
            <person name="Albersmeier A."/>
            <person name="Kalinowski J."/>
            <person name="Ruckert C."/>
        </authorList>
    </citation>
    <scope>NUCLEOTIDE SEQUENCE</scope>
    <source>
        <strain evidence="1">KCTC 32020</strain>
    </source>
</reference>
<dbReference type="Proteomes" id="UP000636453">
    <property type="component" value="Unassembled WGS sequence"/>
</dbReference>
<name>A0A918Z4T8_9GAMM</name>
<dbReference type="AlphaFoldDB" id="A0A918Z4T8"/>
<evidence type="ECO:0000313" key="1">
    <source>
        <dbReference type="EMBL" id="GHE36061.1"/>
    </source>
</evidence>
<protein>
    <recommendedName>
        <fullName evidence="3">Carboxypeptidase regulatory-like domain-containing protein</fullName>
    </recommendedName>
</protein>
<evidence type="ECO:0000313" key="2">
    <source>
        <dbReference type="Proteomes" id="UP000636453"/>
    </source>
</evidence>
<gene>
    <name evidence="1" type="ORF">GCM10007167_17780</name>
</gene>
<dbReference type="RefSeq" id="WP_146472316.1">
    <property type="nucleotide sequence ID" value="NZ_BNCF01000009.1"/>
</dbReference>
<reference evidence="1" key="2">
    <citation type="submission" date="2020-09" db="EMBL/GenBank/DDBJ databases">
        <authorList>
            <person name="Sun Q."/>
            <person name="Kim S."/>
        </authorList>
    </citation>
    <scope>NUCLEOTIDE SEQUENCE</scope>
    <source>
        <strain evidence="1">KCTC 32020</strain>
    </source>
</reference>
<sequence length="202" mass="23068">MEWFLRVAAALVLAALPLLPAHGKRPPYADKWGEIKTPFDEAAAEAALEPGNSRLSGRTFAKLGFLSKKYGAERLVFLLPLVPYYEEWYARFRRNPAVGLDYLDKRAVQYHARALTDEEGRFVFENLKPGRYLLYSTVGYTITNEWREVVGVERGYNVFGHLISTVPIYGERHVDIIPLTHHILRIVEIKTDGEHVDLGDVR</sequence>
<comment type="caution">
    <text evidence="1">The sequence shown here is derived from an EMBL/GenBank/DDBJ whole genome shotgun (WGS) entry which is preliminary data.</text>
</comment>
<dbReference type="SUPFAM" id="SSF117074">
    <property type="entry name" value="Hypothetical protein PA1324"/>
    <property type="match status" value="1"/>
</dbReference>